<dbReference type="EMBL" id="BLAL01000242">
    <property type="protein sequence ID" value="GES95459.1"/>
    <property type="molecule type" value="Genomic_DNA"/>
</dbReference>
<comment type="caution">
    <text evidence="2">The sequence shown here is derived from an EMBL/GenBank/DDBJ whole genome shotgun (WGS) entry which is preliminary data.</text>
</comment>
<sequence length="73" mass="8135">MASDSVSSLKINFTLFVPNLKSTSIFSRCTVKGFSGSLALLVLQLRFPGFFTSLALPGLQLRLFFFYIIPIKK</sequence>
<dbReference type="AlphaFoldDB" id="A0A8H3M2E2"/>
<accession>A0A8H3M2E2</accession>
<proteinExistence type="predicted"/>
<evidence type="ECO:0000256" key="1">
    <source>
        <dbReference type="SAM" id="Phobius"/>
    </source>
</evidence>
<protein>
    <submittedName>
        <fullName evidence="2">Uncharacterized protein</fullName>
    </submittedName>
</protein>
<evidence type="ECO:0000313" key="3">
    <source>
        <dbReference type="Proteomes" id="UP000615446"/>
    </source>
</evidence>
<gene>
    <name evidence="2" type="ORF">RCL2_002212600</name>
</gene>
<keyword evidence="1" id="KW-0812">Transmembrane</keyword>
<name>A0A8H3M2E2_9GLOM</name>
<keyword evidence="1" id="KW-1133">Transmembrane helix</keyword>
<evidence type="ECO:0000313" key="2">
    <source>
        <dbReference type="EMBL" id="GES95459.1"/>
    </source>
</evidence>
<organism evidence="2 3">
    <name type="scientific">Rhizophagus clarus</name>
    <dbReference type="NCBI Taxonomy" id="94130"/>
    <lineage>
        <taxon>Eukaryota</taxon>
        <taxon>Fungi</taxon>
        <taxon>Fungi incertae sedis</taxon>
        <taxon>Mucoromycota</taxon>
        <taxon>Glomeromycotina</taxon>
        <taxon>Glomeromycetes</taxon>
        <taxon>Glomerales</taxon>
        <taxon>Glomeraceae</taxon>
        <taxon>Rhizophagus</taxon>
    </lineage>
</organism>
<feature type="transmembrane region" description="Helical" evidence="1">
    <location>
        <begin position="47"/>
        <end position="69"/>
    </location>
</feature>
<reference evidence="2" key="1">
    <citation type="submission" date="2019-10" db="EMBL/GenBank/DDBJ databases">
        <title>Conservation and host-specific expression of non-tandemly repeated heterogenous ribosome RNA gene in arbuscular mycorrhizal fungi.</title>
        <authorList>
            <person name="Maeda T."/>
            <person name="Kobayashi Y."/>
            <person name="Nakagawa T."/>
            <person name="Ezawa T."/>
            <person name="Yamaguchi K."/>
            <person name="Bino T."/>
            <person name="Nishimoto Y."/>
            <person name="Shigenobu S."/>
            <person name="Kawaguchi M."/>
        </authorList>
    </citation>
    <scope>NUCLEOTIDE SEQUENCE</scope>
    <source>
        <strain evidence="2">HR1</strain>
    </source>
</reference>
<keyword evidence="1" id="KW-0472">Membrane</keyword>
<dbReference type="Proteomes" id="UP000615446">
    <property type="component" value="Unassembled WGS sequence"/>
</dbReference>